<feature type="chain" id="PRO_5016468158" description="Secreted protein" evidence="1">
    <location>
        <begin position="20"/>
        <end position="84"/>
    </location>
</feature>
<accession>A0A316UMM5</accession>
<feature type="signal peptide" evidence="1">
    <location>
        <begin position="1"/>
        <end position="19"/>
    </location>
</feature>
<dbReference type="RefSeq" id="XP_025361121.1">
    <property type="nucleotide sequence ID" value="XM_025509563.1"/>
</dbReference>
<sequence length="84" mass="9067">MFSASPLTAFHLFIFSCSSLQTRTMTFHRSVASALSSTKRAGVATQLNAASTRVTTAVKRGRWRAADDFPQTNQSAGQMLLSIA</sequence>
<evidence type="ECO:0000313" key="2">
    <source>
        <dbReference type="EMBL" id="PWN26509.1"/>
    </source>
</evidence>
<evidence type="ECO:0000313" key="3">
    <source>
        <dbReference type="Proteomes" id="UP000245884"/>
    </source>
</evidence>
<keyword evidence="1" id="KW-0732">Signal</keyword>
<keyword evidence="3" id="KW-1185">Reference proteome</keyword>
<evidence type="ECO:0008006" key="4">
    <source>
        <dbReference type="Google" id="ProtNLM"/>
    </source>
</evidence>
<dbReference type="GeneID" id="37031386"/>
<gene>
    <name evidence="2" type="ORF">BDZ90DRAFT_40353</name>
</gene>
<protein>
    <recommendedName>
        <fullName evidence="4">Secreted protein</fullName>
    </recommendedName>
</protein>
<dbReference type="Proteomes" id="UP000245884">
    <property type="component" value="Unassembled WGS sequence"/>
</dbReference>
<name>A0A316UMM5_9BASI</name>
<organism evidence="2 3">
    <name type="scientific">Jaminaea rosea</name>
    <dbReference type="NCBI Taxonomy" id="1569628"/>
    <lineage>
        <taxon>Eukaryota</taxon>
        <taxon>Fungi</taxon>
        <taxon>Dikarya</taxon>
        <taxon>Basidiomycota</taxon>
        <taxon>Ustilaginomycotina</taxon>
        <taxon>Exobasidiomycetes</taxon>
        <taxon>Microstromatales</taxon>
        <taxon>Microstromatales incertae sedis</taxon>
        <taxon>Jaminaea</taxon>
    </lineage>
</organism>
<dbReference type="AlphaFoldDB" id="A0A316UMM5"/>
<dbReference type="EMBL" id="KZ819671">
    <property type="protein sequence ID" value="PWN26509.1"/>
    <property type="molecule type" value="Genomic_DNA"/>
</dbReference>
<reference evidence="2 3" key="1">
    <citation type="journal article" date="2018" name="Mol. Biol. Evol.">
        <title>Broad Genomic Sampling Reveals a Smut Pathogenic Ancestry of the Fungal Clade Ustilaginomycotina.</title>
        <authorList>
            <person name="Kijpornyongpan T."/>
            <person name="Mondo S.J."/>
            <person name="Barry K."/>
            <person name="Sandor L."/>
            <person name="Lee J."/>
            <person name="Lipzen A."/>
            <person name="Pangilinan J."/>
            <person name="LaButti K."/>
            <person name="Hainaut M."/>
            <person name="Henrissat B."/>
            <person name="Grigoriev I.V."/>
            <person name="Spatafora J.W."/>
            <person name="Aime M.C."/>
        </authorList>
    </citation>
    <scope>NUCLEOTIDE SEQUENCE [LARGE SCALE GENOMIC DNA]</scope>
    <source>
        <strain evidence="2 3">MCA 5214</strain>
    </source>
</reference>
<evidence type="ECO:0000256" key="1">
    <source>
        <dbReference type="SAM" id="SignalP"/>
    </source>
</evidence>
<proteinExistence type="predicted"/>